<accession>A0ABR5CD47</accession>
<dbReference type="PANTHER" id="PTHR30532">
    <property type="entry name" value="IRON III DICITRATE-BINDING PERIPLASMIC PROTEIN"/>
    <property type="match status" value="1"/>
</dbReference>
<feature type="region of interest" description="Disordered" evidence="5">
    <location>
        <begin position="31"/>
        <end position="60"/>
    </location>
</feature>
<dbReference type="Pfam" id="PF01497">
    <property type="entry name" value="Peripla_BP_2"/>
    <property type="match status" value="1"/>
</dbReference>
<evidence type="ECO:0000256" key="2">
    <source>
        <dbReference type="ARBA" id="ARBA00008814"/>
    </source>
</evidence>
<comment type="similarity">
    <text evidence="2">Belongs to the bacterial solute-binding protein 8 family.</text>
</comment>
<proteinExistence type="inferred from homology"/>
<evidence type="ECO:0000256" key="3">
    <source>
        <dbReference type="ARBA" id="ARBA00022448"/>
    </source>
</evidence>
<dbReference type="InterPro" id="IPR002491">
    <property type="entry name" value="ABC_transptr_periplasmic_BD"/>
</dbReference>
<dbReference type="SUPFAM" id="SSF53807">
    <property type="entry name" value="Helical backbone' metal receptor"/>
    <property type="match status" value="1"/>
</dbReference>
<evidence type="ECO:0000313" key="9">
    <source>
        <dbReference type="Proteomes" id="UP000032503"/>
    </source>
</evidence>
<evidence type="ECO:0000259" key="7">
    <source>
        <dbReference type="PROSITE" id="PS50983"/>
    </source>
</evidence>
<protein>
    <submittedName>
        <fullName evidence="8">Iron-siderophore ABC transporter substrate-binding protein</fullName>
    </submittedName>
</protein>
<feature type="chain" id="PRO_5046813851" evidence="6">
    <location>
        <begin position="33"/>
        <end position="344"/>
    </location>
</feature>
<dbReference type="EMBL" id="JYFC01000006">
    <property type="protein sequence ID" value="KJC63560.1"/>
    <property type="molecule type" value="Genomic_DNA"/>
</dbReference>
<keyword evidence="9" id="KW-1185">Reference proteome</keyword>
<evidence type="ECO:0000256" key="4">
    <source>
        <dbReference type="ARBA" id="ARBA00022729"/>
    </source>
</evidence>
<evidence type="ECO:0000313" key="8">
    <source>
        <dbReference type="EMBL" id="KJC63560.1"/>
    </source>
</evidence>
<dbReference type="InterPro" id="IPR051313">
    <property type="entry name" value="Bact_iron-sidero_bind"/>
</dbReference>
<keyword evidence="3" id="KW-0813">Transport</keyword>
<dbReference type="PROSITE" id="PS50983">
    <property type="entry name" value="FE_B12_PBP"/>
    <property type="match status" value="1"/>
</dbReference>
<evidence type="ECO:0000256" key="1">
    <source>
        <dbReference type="ARBA" id="ARBA00004196"/>
    </source>
</evidence>
<dbReference type="PANTHER" id="PTHR30532:SF25">
    <property type="entry name" value="IRON(III) DICITRATE-BINDING PERIPLASMIC PROTEIN"/>
    <property type="match status" value="1"/>
</dbReference>
<gene>
    <name evidence="8" type="ORF">TZ00_13500</name>
</gene>
<feature type="signal peptide" evidence="6">
    <location>
        <begin position="1"/>
        <end position="32"/>
    </location>
</feature>
<dbReference type="Gene3D" id="3.40.50.1980">
    <property type="entry name" value="Nitrogenase molybdenum iron protein domain"/>
    <property type="match status" value="2"/>
</dbReference>
<sequence length="344" mass="35642">MVFTAELKKRTSLVAMSLAALLLAGCSATSPAATAPPTSDAHPANYVTPRTMPEGKGSGAADGVFPRTVVHFAGSTTLDAAPKKVVVISTGQADALLTLGVVPTGSTSGDGADMIPSYLYTAFPDDKAALDAVTYVGSRFEPNVETIANLAPDLIVMSSAGKDATALYSSLSAIAPTVVTQGTGLYWKQDFLLLADAIGKTQQAAQWLDDYQGDAQAFGATVKGAPTVSFLRKSADRTRVFGVASFSGSVAEDAGLARPESQQFTDDTSVDISSEQLDQADADFIFYGVQGGDDTQLTSLPLWPTLAAVDNEHAVSVDDDVFYLNVGPTAARGVLSQLEKTLGG</sequence>
<feature type="compositionally biased region" description="Low complexity" evidence="5">
    <location>
        <begin position="31"/>
        <end position="44"/>
    </location>
</feature>
<dbReference type="Proteomes" id="UP000032503">
    <property type="component" value="Unassembled WGS sequence"/>
</dbReference>
<reference evidence="8 9" key="1">
    <citation type="journal article" date="2001" name="Int. J. Syst. Evol. Microbiol.">
        <title>Agreia bicolorata gen. nov., sp. nov., to accommodate actinobacteria isolated from narrow reed grass infected by the nematode Heteroanguina graminophila.</title>
        <authorList>
            <person name="Evtushenko L.I."/>
            <person name="Dorofeeva L.V."/>
            <person name="Dobrovolskaya T.G."/>
            <person name="Streshinskaya G.M."/>
            <person name="Subbotin S.A."/>
            <person name="Tiedje J.M."/>
        </authorList>
    </citation>
    <scope>NUCLEOTIDE SEQUENCE [LARGE SCALE GENOMIC DNA]</scope>
    <source>
        <strain evidence="8 9">VKM Ac-1804</strain>
    </source>
</reference>
<name>A0ABR5CD47_9MICO</name>
<comment type="caution">
    <text evidence="8">The sequence shown here is derived from an EMBL/GenBank/DDBJ whole genome shotgun (WGS) entry which is preliminary data.</text>
</comment>
<feature type="domain" description="Fe/B12 periplasmic-binding" evidence="7">
    <location>
        <begin position="84"/>
        <end position="344"/>
    </location>
</feature>
<evidence type="ECO:0000256" key="6">
    <source>
        <dbReference type="SAM" id="SignalP"/>
    </source>
</evidence>
<evidence type="ECO:0000256" key="5">
    <source>
        <dbReference type="SAM" id="MobiDB-lite"/>
    </source>
</evidence>
<comment type="subcellular location">
    <subcellularLocation>
        <location evidence="1">Cell envelope</location>
    </subcellularLocation>
</comment>
<dbReference type="CDD" id="cd01146">
    <property type="entry name" value="FhuD"/>
    <property type="match status" value="1"/>
</dbReference>
<organism evidence="8 9">
    <name type="scientific">Agreia bicolorata</name>
    <dbReference type="NCBI Taxonomy" id="110935"/>
    <lineage>
        <taxon>Bacteria</taxon>
        <taxon>Bacillati</taxon>
        <taxon>Actinomycetota</taxon>
        <taxon>Actinomycetes</taxon>
        <taxon>Micrococcales</taxon>
        <taxon>Microbacteriaceae</taxon>
        <taxon>Agreia</taxon>
    </lineage>
</organism>
<keyword evidence="4 6" id="KW-0732">Signal</keyword>